<keyword evidence="3" id="KW-0479">Metal-binding</keyword>
<dbReference type="PANTHER" id="PTHR31225">
    <property type="entry name" value="OS04G0344100 PROTEIN-RELATED"/>
    <property type="match status" value="1"/>
</dbReference>
<dbReference type="SUPFAM" id="SSF48239">
    <property type="entry name" value="Terpenoid cyclases/Protein prenyltransferases"/>
    <property type="match status" value="1"/>
</dbReference>
<evidence type="ECO:0008006" key="9">
    <source>
        <dbReference type="Google" id="ProtNLM"/>
    </source>
</evidence>
<evidence type="ECO:0000313" key="7">
    <source>
        <dbReference type="EMBL" id="KAJ3697488.1"/>
    </source>
</evidence>
<evidence type="ECO:0000259" key="5">
    <source>
        <dbReference type="Pfam" id="PF01397"/>
    </source>
</evidence>
<comment type="cofactor">
    <cofactor evidence="2">
        <name>Mg(2+)</name>
        <dbReference type="ChEBI" id="CHEBI:18420"/>
    </cofactor>
</comment>
<reference evidence="7 8" key="1">
    <citation type="journal article" date="2022" name="Cell">
        <title>Repeat-based holocentromeres influence genome architecture and karyotype evolution.</title>
        <authorList>
            <person name="Hofstatter P.G."/>
            <person name="Thangavel G."/>
            <person name="Lux T."/>
            <person name="Neumann P."/>
            <person name="Vondrak T."/>
            <person name="Novak P."/>
            <person name="Zhang M."/>
            <person name="Costa L."/>
            <person name="Castellani M."/>
            <person name="Scott A."/>
            <person name="Toegelov H."/>
            <person name="Fuchs J."/>
            <person name="Mata-Sucre Y."/>
            <person name="Dias Y."/>
            <person name="Vanzela A.L.L."/>
            <person name="Huettel B."/>
            <person name="Almeida C.C.S."/>
            <person name="Simkova H."/>
            <person name="Souza G."/>
            <person name="Pedrosa-Harand A."/>
            <person name="Macas J."/>
            <person name="Mayer K.F.X."/>
            <person name="Houben A."/>
            <person name="Marques A."/>
        </authorList>
    </citation>
    <scope>NUCLEOTIDE SEQUENCE [LARGE SCALE GENOMIC DNA]</scope>
    <source>
        <strain evidence="7">RhyTen1mFocal</strain>
    </source>
</reference>
<dbReference type="Pfam" id="PF03936">
    <property type="entry name" value="Terpene_synth_C"/>
    <property type="match status" value="1"/>
</dbReference>
<evidence type="ECO:0000256" key="1">
    <source>
        <dbReference type="ARBA" id="ARBA00001936"/>
    </source>
</evidence>
<feature type="domain" description="Terpene synthase metal-binding" evidence="6">
    <location>
        <begin position="288"/>
        <end position="524"/>
    </location>
</feature>
<keyword evidence="8" id="KW-1185">Reference proteome</keyword>
<sequence>MSLSLGVSSFLHCRQTKWRVVSYRSPIYAHSQTSAQSLNRRSANFKPTIWHDNFIQSLSCEHKLDQMDYAKRVCNLKKEVSGMIYKEELLKDKLELIGALQQLGVAYHFKEEINCVLTAIHNCKVQDLSVTINDDIYLVSLLFRLLRSNGFSVPEEIFRNYFDDKGNCKPKLSLDIKGMLSLYEASYLAKEGEEMLVIARHFTTEHLTNYLESSEHHDLRLKEHVSYTLEQPLHRRIKRLHTRWFIDQYKTDQNIKHALMELAVLDFNLVQNSYKKELKHISRWWTYLQLYENLPFIRDRLVEQYLCSVSWASEPEHSSYRIIQTQANCLITTVDDIYDVYGSLNELEAFTEAIEKWDITATGALPEYMKMCCLALFDTVQGHACEVLEKKGLNVTPILKRALKDLCKAYLVEARWYRNGYVPTLKEYLDNAWVSIGGIVVLSYAYCMNDDVNATNLKQFSSGYPNIVRYSSMICRLYNDLATSNDELKRGDNNKSIQCYMHHEKVTESVARQKIKDLIWKYWKLLNGEVVGNSAFHKYFRDAALDVPRMAQFLYQNGDGFANPDGETKDQVTLLFLEPVK</sequence>
<name>A0AAD5ZGJ7_9POAL</name>
<dbReference type="InterPro" id="IPR008930">
    <property type="entry name" value="Terpenoid_cyclase/PrenylTrfase"/>
</dbReference>
<comment type="cofactor">
    <cofactor evidence="1">
        <name>Mn(2+)</name>
        <dbReference type="ChEBI" id="CHEBI:29035"/>
    </cofactor>
</comment>
<protein>
    <recommendedName>
        <fullName evidence="9">Terpene synthase</fullName>
    </recommendedName>
</protein>
<accession>A0AAD5ZGJ7</accession>
<dbReference type="InterPro" id="IPR050148">
    <property type="entry name" value="Terpene_synthase-like"/>
</dbReference>
<dbReference type="InterPro" id="IPR044814">
    <property type="entry name" value="Terpene_cyclase_plant_C1"/>
</dbReference>
<dbReference type="Pfam" id="PF01397">
    <property type="entry name" value="Terpene_synth"/>
    <property type="match status" value="1"/>
</dbReference>
<dbReference type="PANTHER" id="PTHR31225:SF252">
    <property type="entry name" value="TERPENE SYNTHASE 12-RELATED"/>
    <property type="match status" value="1"/>
</dbReference>
<feature type="domain" description="Terpene synthase N-terminal" evidence="5">
    <location>
        <begin position="49"/>
        <end position="229"/>
    </location>
</feature>
<gene>
    <name evidence="7" type="ORF">LUZ61_001193</name>
</gene>
<dbReference type="EMBL" id="JAMRDG010000001">
    <property type="protein sequence ID" value="KAJ3697488.1"/>
    <property type="molecule type" value="Genomic_DNA"/>
</dbReference>
<evidence type="ECO:0000256" key="3">
    <source>
        <dbReference type="ARBA" id="ARBA00022723"/>
    </source>
</evidence>
<dbReference type="SUPFAM" id="SSF48576">
    <property type="entry name" value="Terpenoid synthases"/>
    <property type="match status" value="1"/>
</dbReference>
<dbReference type="Proteomes" id="UP001210211">
    <property type="component" value="Unassembled WGS sequence"/>
</dbReference>
<evidence type="ECO:0000313" key="8">
    <source>
        <dbReference type="Proteomes" id="UP001210211"/>
    </source>
</evidence>
<dbReference type="CDD" id="cd00684">
    <property type="entry name" value="Terpene_cyclase_plant_C1"/>
    <property type="match status" value="1"/>
</dbReference>
<dbReference type="InterPro" id="IPR001906">
    <property type="entry name" value="Terpene_synth_N"/>
</dbReference>
<dbReference type="InterPro" id="IPR034741">
    <property type="entry name" value="Terpene_cyclase-like_1_C"/>
</dbReference>
<dbReference type="FunFam" id="1.10.600.10:FF:000007">
    <property type="entry name" value="Isoprene synthase, chloroplastic"/>
    <property type="match status" value="1"/>
</dbReference>
<dbReference type="InterPro" id="IPR008949">
    <property type="entry name" value="Isoprenoid_synthase_dom_sf"/>
</dbReference>
<evidence type="ECO:0000256" key="4">
    <source>
        <dbReference type="ARBA" id="ARBA00022842"/>
    </source>
</evidence>
<evidence type="ECO:0000259" key="6">
    <source>
        <dbReference type="Pfam" id="PF03936"/>
    </source>
</evidence>
<keyword evidence="4" id="KW-0460">Magnesium</keyword>
<dbReference type="GO" id="GO:0010333">
    <property type="term" value="F:terpene synthase activity"/>
    <property type="evidence" value="ECO:0007669"/>
    <property type="project" value="InterPro"/>
</dbReference>
<dbReference type="GO" id="GO:0016102">
    <property type="term" value="P:diterpenoid biosynthetic process"/>
    <property type="evidence" value="ECO:0007669"/>
    <property type="project" value="InterPro"/>
</dbReference>
<dbReference type="Gene3D" id="1.10.600.10">
    <property type="entry name" value="Farnesyl Diphosphate Synthase"/>
    <property type="match status" value="1"/>
</dbReference>
<organism evidence="7 8">
    <name type="scientific">Rhynchospora tenuis</name>
    <dbReference type="NCBI Taxonomy" id="198213"/>
    <lineage>
        <taxon>Eukaryota</taxon>
        <taxon>Viridiplantae</taxon>
        <taxon>Streptophyta</taxon>
        <taxon>Embryophyta</taxon>
        <taxon>Tracheophyta</taxon>
        <taxon>Spermatophyta</taxon>
        <taxon>Magnoliopsida</taxon>
        <taxon>Liliopsida</taxon>
        <taxon>Poales</taxon>
        <taxon>Cyperaceae</taxon>
        <taxon>Cyperoideae</taxon>
        <taxon>Rhynchosporeae</taxon>
        <taxon>Rhynchospora</taxon>
    </lineage>
</organism>
<proteinExistence type="predicted"/>
<dbReference type="InterPro" id="IPR036965">
    <property type="entry name" value="Terpene_synth_N_sf"/>
</dbReference>
<dbReference type="Gene3D" id="1.50.10.130">
    <property type="entry name" value="Terpene synthase, N-terminal domain"/>
    <property type="match status" value="1"/>
</dbReference>
<dbReference type="InterPro" id="IPR005630">
    <property type="entry name" value="Terpene_synthase_metal-bd"/>
</dbReference>
<comment type="caution">
    <text evidence="7">The sequence shown here is derived from an EMBL/GenBank/DDBJ whole genome shotgun (WGS) entry which is preliminary data.</text>
</comment>
<dbReference type="SFLD" id="SFLDS00005">
    <property type="entry name" value="Isoprenoid_Synthase_Type_I"/>
    <property type="match status" value="1"/>
</dbReference>
<evidence type="ECO:0000256" key="2">
    <source>
        <dbReference type="ARBA" id="ARBA00001946"/>
    </source>
</evidence>
<dbReference type="AlphaFoldDB" id="A0AAD5ZGJ7"/>
<dbReference type="GO" id="GO:0000287">
    <property type="term" value="F:magnesium ion binding"/>
    <property type="evidence" value="ECO:0007669"/>
    <property type="project" value="InterPro"/>
</dbReference>
<dbReference type="SFLD" id="SFLDG01019">
    <property type="entry name" value="Terpene_Cyclase_Like_1_C_Termi"/>
    <property type="match status" value="1"/>
</dbReference>